<evidence type="ECO:0000313" key="5">
    <source>
        <dbReference type="EMBL" id="GEU62417.1"/>
    </source>
</evidence>
<feature type="compositionally biased region" description="Basic and acidic residues" evidence="3">
    <location>
        <begin position="520"/>
        <end position="531"/>
    </location>
</feature>
<proteinExistence type="predicted"/>
<evidence type="ECO:0000259" key="4">
    <source>
        <dbReference type="PROSITE" id="PS50994"/>
    </source>
</evidence>
<reference evidence="5" key="1">
    <citation type="journal article" date="2019" name="Sci. Rep.">
        <title>Draft genome of Tanacetum cinerariifolium, the natural source of mosquito coil.</title>
        <authorList>
            <person name="Yamashiro T."/>
            <person name="Shiraishi A."/>
            <person name="Satake H."/>
            <person name="Nakayama K."/>
        </authorList>
    </citation>
    <scope>NUCLEOTIDE SEQUENCE</scope>
</reference>
<dbReference type="SUPFAM" id="SSF53098">
    <property type="entry name" value="Ribonuclease H-like"/>
    <property type="match status" value="1"/>
</dbReference>
<dbReference type="PANTHER" id="PTHR42648">
    <property type="entry name" value="TRANSPOSASE, PUTATIVE-RELATED"/>
    <property type="match status" value="1"/>
</dbReference>
<dbReference type="GO" id="GO:0016787">
    <property type="term" value="F:hydrolase activity"/>
    <property type="evidence" value="ECO:0007669"/>
    <property type="project" value="UniProtKB-KW"/>
</dbReference>
<feature type="compositionally biased region" description="Polar residues" evidence="3">
    <location>
        <begin position="426"/>
        <end position="449"/>
    </location>
</feature>
<feature type="compositionally biased region" description="Low complexity" evidence="3">
    <location>
        <begin position="1773"/>
        <end position="1783"/>
    </location>
</feature>
<dbReference type="Pfam" id="PF00665">
    <property type="entry name" value="rve"/>
    <property type="match status" value="1"/>
</dbReference>
<dbReference type="InterPro" id="IPR036397">
    <property type="entry name" value="RNaseH_sf"/>
</dbReference>
<dbReference type="Pfam" id="PF13976">
    <property type="entry name" value="gag_pre-integrs"/>
    <property type="match status" value="1"/>
</dbReference>
<feature type="compositionally biased region" description="Basic and acidic residues" evidence="3">
    <location>
        <begin position="1009"/>
        <end position="1024"/>
    </location>
</feature>
<keyword evidence="2" id="KW-0378">Hydrolase</keyword>
<feature type="region of interest" description="Disordered" evidence="3">
    <location>
        <begin position="1009"/>
        <end position="1030"/>
    </location>
</feature>
<gene>
    <name evidence="5" type="ORF">Tci_034395</name>
</gene>
<dbReference type="InterPro" id="IPR013103">
    <property type="entry name" value="RVT_2"/>
</dbReference>
<dbReference type="EMBL" id="BKCJ010004670">
    <property type="protein sequence ID" value="GEU62417.1"/>
    <property type="molecule type" value="Genomic_DNA"/>
</dbReference>
<comment type="caution">
    <text evidence="5">The sequence shown here is derived from an EMBL/GenBank/DDBJ whole genome shotgun (WGS) entry which is preliminary data.</text>
</comment>
<dbReference type="GO" id="GO:0004519">
    <property type="term" value="F:endonuclease activity"/>
    <property type="evidence" value="ECO:0007669"/>
    <property type="project" value="UniProtKB-KW"/>
</dbReference>
<evidence type="ECO:0000256" key="2">
    <source>
        <dbReference type="ARBA" id="ARBA00022801"/>
    </source>
</evidence>
<name>A0A6L2LN69_TANCI</name>
<feature type="compositionally biased region" description="Basic and acidic residues" evidence="3">
    <location>
        <begin position="475"/>
        <end position="492"/>
    </location>
</feature>
<dbReference type="InterPro" id="IPR039537">
    <property type="entry name" value="Retrotran_Ty1/copia-like"/>
</dbReference>
<feature type="domain" description="Integrase catalytic" evidence="4">
    <location>
        <begin position="1260"/>
        <end position="1354"/>
    </location>
</feature>
<evidence type="ECO:0000256" key="3">
    <source>
        <dbReference type="SAM" id="MobiDB-lite"/>
    </source>
</evidence>
<feature type="compositionally biased region" description="Basic and acidic residues" evidence="3">
    <location>
        <begin position="352"/>
        <end position="365"/>
    </location>
</feature>
<protein>
    <submittedName>
        <fullName evidence="5">Putative ribonuclease H-like domain-containing protein</fullName>
    </submittedName>
</protein>
<dbReference type="GO" id="GO:0003676">
    <property type="term" value="F:nucleic acid binding"/>
    <property type="evidence" value="ECO:0007669"/>
    <property type="project" value="InterPro"/>
</dbReference>
<dbReference type="InterPro" id="IPR001584">
    <property type="entry name" value="Integrase_cat-core"/>
</dbReference>
<keyword evidence="1" id="KW-0479">Metal-binding</keyword>
<dbReference type="GO" id="GO:0006310">
    <property type="term" value="P:DNA recombination"/>
    <property type="evidence" value="ECO:0007669"/>
    <property type="project" value="UniProtKB-KW"/>
</dbReference>
<feature type="region of interest" description="Disordered" evidence="3">
    <location>
        <begin position="316"/>
        <end position="544"/>
    </location>
</feature>
<feature type="region of interest" description="Disordered" evidence="3">
    <location>
        <begin position="1715"/>
        <end position="1790"/>
    </location>
</feature>
<feature type="compositionally biased region" description="Acidic residues" evidence="3">
    <location>
        <begin position="1715"/>
        <end position="1736"/>
    </location>
</feature>
<organism evidence="5">
    <name type="scientific">Tanacetum cinerariifolium</name>
    <name type="common">Dalmatian daisy</name>
    <name type="synonym">Chrysanthemum cinerariifolium</name>
    <dbReference type="NCBI Taxonomy" id="118510"/>
    <lineage>
        <taxon>Eukaryota</taxon>
        <taxon>Viridiplantae</taxon>
        <taxon>Streptophyta</taxon>
        <taxon>Embryophyta</taxon>
        <taxon>Tracheophyta</taxon>
        <taxon>Spermatophyta</taxon>
        <taxon>Magnoliopsida</taxon>
        <taxon>eudicotyledons</taxon>
        <taxon>Gunneridae</taxon>
        <taxon>Pentapetalae</taxon>
        <taxon>asterids</taxon>
        <taxon>campanulids</taxon>
        <taxon>Asterales</taxon>
        <taxon>Asteraceae</taxon>
        <taxon>Asteroideae</taxon>
        <taxon>Anthemideae</taxon>
        <taxon>Anthemidinae</taxon>
        <taxon>Tanacetum</taxon>
    </lineage>
</organism>
<feature type="compositionally biased region" description="Polar residues" evidence="3">
    <location>
        <begin position="493"/>
        <end position="508"/>
    </location>
</feature>
<dbReference type="InterPro" id="IPR012337">
    <property type="entry name" value="RNaseH-like_sf"/>
</dbReference>
<accession>A0A6L2LN69</accession>
<dbReference type="InterPro" id="IPR025724">
    <property type="entry name" value="GAG-pre-integrase_dom"/>
</dbReference>
<dbReference type="GO" id="GO:0015074">
    <property type="term" value="P:DNA integration"/>
    <property type="evidence" value="ECO:0007669"/>
    <property type="project" value="UniProtKB-KW"/>
</dbReference>
<feature type="compositionally biased region" description="Basic and acidic residues" evidence="3">
    <location>
        <begin position="452"/>
        <end position="467"/>
    </location>
</feature>
<feature type="compositionally biased region" description="Pro residues" evidence="3">
    <location>
        <begin position="1760"/>
        <end position="1772"/>
    </location>
</feature>
<dbReference type="GO" id="GO:0046872">
    <property type="term" value="F:metal ion binding"/>
    <property type="evidence" value="ECO:0007669"/>
    <property type="project" value="UniProtKB-KW"/>
</dbReference>
<dbReference type="Gene3D" id="3.30.420.10">
    <property type="entry name" value="Ribonuclease H-like superfamily/Ribonuclease H"/>
    <property type="match status" value="1"/>
</dbReference>
<dbReference type="PANTHER" id="PTHR42648:SF32">
    <property type="entry name" value="RIBONUCLEASE H-LIKE DOMAIN, GAG-PRE-INTEGRASE DOMAIN PROTEIN-RELATED"/>
    <property type="match status" value="1"/>
</dbReference>
<dbReference type="GO" id="GO:0003887">
    <property type="term" value="F:DNA-directed DNA polymerase activity"/>
    <property type="evidence" value="ECO:0007669"/>
    <property type="project" value="UniProtKB-KW"/>
</dbReference>
<dbReference type="CDD" id="cd09272">
    <property type="entry name" value="RNase_HI_RT_Ty1"/>
    <property type="match status" value="1"/>
</dbReference>
<dbReference type="PROSITE" id="PS50994">
    <property type="entry name" value="INTEGRASE"/>
    <property type="match status" value="1"/>
</dbReference>
<sequence>MFDEYLEPHHVERPVSPALAVPISVNTAAGSTIMEDNPLAPAENDHFVNVFAPEPSSEASSFGDIYKVKLDEYSDVLKNKARLVAKGYRQEEGIDFEKFSAPVSRIEDIRIFIANATSKNMTIYQMDVKTTFLNGELKEEVYVSQPKGFIDLYHLTHVYRLKKAMYGLKQAPQHSRSKHIDIRHHFIREKVKKGVVELYFVTTDYQLADIFTKALPRERFEFLLSRLGMKNMTSETLKRLQEGKEEQRMVFPYLMAFTASASILAIYIQQFWNTITYEAKTGAYSFYLDETRFILDVNLLREALEITHINQAHQFVSPQSAKKEGKKKTASAKQPKLKPAIEKLSKPVHAQKPKETKERPSKDSTTKPPKLKTAKEKSTKTTPPQQAGKGKIAKVCKAKSPFQLVDEPDEKPAQSEPEPELEHQEASTGPSAQPMDETSANIVCESSSPADAETRVASEKANSRGDTEVLQMDEDQGKDLDDQVNIKEKTNELDQGQAGSDPSRTLESQPPPEQVVMDEDQARTDPRESREALAGPDPEPTHDEFMADLYPKVKKSLKFLADEHIILEDPINLTGTLSLMKNLEDANVVGDQFINDKSTEDESEKPNVEAEVVSMVNVPIYQAPFSVPLLSTPVPVIDLLPPKPASSTTYALRSPHKIYEAVCESVKEVVHVALQAPLHDHFKELPEADMKEILTSAYLRLSSSWKKSNTRDAPPSNNLILMMSNRIKKPMLDTANISDSEETNSAHLPKTKQMPEWLKPILDDERPATPDPAWVIPSSHILDAVNYWANVLATTYQALAENSLLEKTGDIRMFMHWYCQQMRKTELTQADLEGQAYEVVKAFYPDPVAPTTAEQKLARKNELKAHGTLLMALPDKHQLKFNSHKEAKTLMEAIEKRFGGDTKTKKVQKTLLKQQYENFTEDVNLKFLRSLPYKWRTHTLIWRNKTDLEEQSLDDLFNSLNIYEDEVNTYSSTCTTTQNLAFVSSFNTDSTTEPVSAAASEGTFCKECRSPKDSRRNDATEPQRRSVPVETSTSHALVSQWFAGKMGMETKMPNFIPLFPQHKCINDPKKWMIKAHDKEHVLSILFEELNGGYVAFGGNQKSGKIFGKGKIRTGKLDFDDVYFVKELKFNLFSVLHMCDKKNSILFTDTECLVLSPDFKLPDENQVLLRVPRENNMYNVSLKNIVPSGDLTCFFVKAKIDESNLWHRRLGHVNFKTMNKLVKGNLVRGLPTNIFENDNTCVACKKGKQHRASCKTKPVSSIDQPLYRIHIDLFGPTFVKILNKKSYYLVVIDDYSRFTWVFSLATKYETSPILKIFITGLENQLSLRVKVIRSDNGTEFKNHDLNQFCEMKGLKREFNSLLSIPFWPEAVNTTCYVQTRVLVTKPHNKTLCELLHGRTPSIGFMRPFGCPVTILTTLDSLGKLDGKVDEGFLVGYSNTDGDAAFDGKEPEFGKKKPESEVIVSPSRYRDLSAEFEDCSNNSINKVNAASTLVPTAGQISLNNTNTFSDAEEITYSDDEDDVGAEADFNNLETSITVSPIPTTRVHKDHLVKQIIGDLSSTTQTRSMTRVAKDQGGLSQMFNDDFHTYVKSAYLYGTIKEEVYVYQPSGFEDPDHPNKVYKVVKALYGLHQALRAHNIKMSNDSPLLGVNTPRCDEDSLELMELMVFLLPSDEKVRIGFWNTVAVNKVNDVIRLQALVDKNKVVVTEATIREALDLDDAEGVDEGNDDEVHDEDDNASDTAEGNVSAAHGEVPTIVEEPFIPSPTPPTPPPQPSQDIPSTSQVQPTPPQSP</sequence>
<dbReference type="Pfam" id="PF07727">
    <property type="entry name" value="RVT_2"/>
    <property type="match status" value="2"/>
</dbReference>
<dbReference type="GO" id="GO:0003964">
    <property type="term" value="F:RNA-directed DNA polymerase activity"/>
    <property type="evidence" value="ECO:0007669"/>
    <property type="project" value="UniProtKB-KW"/>
</dbReference>
<evidence type="ECO:0000256" key="1">
    <source>
        <dbReference type="ARBA" id="ARBA00022723"/>
    </source>
</evidence>